<evidence type="ECO:0000256" key="1">
    <source>
        <dbReference type="ARBA" id="ARBA00022737"/>
    </source>
</evidence>
<dbReference type="Proteomes" id="UP000278006">
    <property type="component" value="Unassembled WGS sequence"/>
</dbReference>
<evidence type="ECO:0000256" key="3">
    <source>
        <dbReference type="PROSITE-ProRule" id="PRU00339"/>
    </source>
</evidence>
<comment type="caution">
    <text evidence="4">The sequence shown here is derived from an EMBL/GenBank/DDBJ whole genome shotgun (WGS) entry which is preliminary data.</text>
</comment>
<dbReference type="Pfam" id="PF13432">
    <property type="entry name" value="TPR_16"/>
    <property type="match status" value="1"/>
</dbReference>
<protein>
    <submittedName>
        <fullName evidence="4">Type IV pilus biogenesis/stability protein PilW</fullName>
    </submittedName>
</protein>
<evidence type="ECO:0000256" key="2">
    <source>
        <dbReference type="ARBA" id="ARBA00022803"/>
    </source>
</evidence>
<dbReference type="PROSITE" id="PS50005">
    <property type="entry name" value="TPR"/>
    <property type="match status" value="1"/>
</dbReference>
<dbReference type="InterPro" id="IPR011990">
    <property type="entry name" value="TPR-like_helical_dom_sf"/>
</dbReference>
<dbReference type="InterPro" id="IPR019734">
    <property type="entry name" value="TPR_rpt"/>
</dbReference>
<dbReference type="SMART" id="SM00028">
    <property type="entry name" value="TPR"/>
    <property type="match status" value="3"/>
</dbReference>
<dbReference type="OrthoDB" id="9814042at2"/>
<keyword evidence="5" id="KW-1185">Reference proteome</keyword>
<accession>A0A3M6QXU8</accession>
<feature type="repeat" description="TPR" evidence="3">
    <location>
        <begin position="103"/>
        <end position="136"/>
    </location>
</feature>
<dbReference type="AlphaFoldDB" id="A0A3M6QXU8"/>
<dbReference type="Pfam" id="PF14559">
    <property type="entry name" value="TPR_19"/>
    <property type="match status" value="1"/>
</dbReference>
<proteinExistence type="predicted"/>
<dbReference type="PANTHER" id="PTHR44858">
    <property type="entry name" value="TETRATRICOPEPTIDE REPEAT PROTEIN 6"/>
    <property type="match status" value="1"/>
</dbReference>
<dbReference type="InterPro" id="IPR050498">
    <property type="entry name" value="Ycf3"/>
</dbReference>
<evidence type="ECO:0000313" key="4">
    <source>
        <dbReference type="EMBL" id="RMX07814.1"/>
    </source>
</evidence>
<dbReference type="SUPFAM" id="SSF48452">
    <property type="entry name" value="TPR-like"/>
    <property type="match status" value="1"/>
</dbReference>
<organism evidence="4 5">
    <name type="scientific">Corticibacter populi</name>
    <dbReference type="NCBI Taxonomy" id="1550736"/>
    <lineage>
        <taxon>Bacteria</taxon>
        <taxon>Pseudomonadati</taxon>
        <taxon>Pseudomonadota</taxon>
        <taxon>Betaproteobacteria</taxon>
        <taxon>Burkholderiales</taxon>
        <taxon>Comamonadaceae</taxon>
        <taxon>Corticibacter</taxon>
    </lineage>
</organism>
<name>A0A3M6QXU8_9BURK</name>
<evidence type="ECO:0000313" key="5">
    <source>
        <dbReference type="Proteomes" id="UP000278006"/>
    </source>
</evidence>
<dbReference type="NCBIfam" id="TIGR02521">
    <property type="entry name" value="type_IV_pilW"/>
    <property type="match status" value="1"/>
</dbReference>
<dbReference type="InterPro" id="IPR013360">
    <property type="entry name" value="Pilus_4_PilW"/>
</dbReference>
<reference evidence="4 5" key="1">
    <citation type="submission" date="2018-10" db="EMBL/GenBank/DDBJ databases">
        <title>Draft genome of Cortibacter populi DSM10536.</title>
        <authorList>
            <person name="Bernier A.-M."/>
            <person name="Bernard K."/>
        </authorList>
    </citation>
    <scope>NUCLEOTIDE SEQUENCE [LARGE SCALE GENOMIC DNA]</scope>
    <source>
        <strain evidence="4 5">DSM 105136</strain>
    </source>
</reference>
<dbReference type="EMBL" id="RDQO01000001">
    <property type="protein sequence ID" value="RMX07814.1"/>
    <property type="molecule type" value="Genomic_DNA"/>
</dbReference>
<dbReference type="Gene3D" id="1.25.40.10">
    <property type="entry name" value="Tetratricopeptide repeat domain"/>
    <property type="match status" value="1"/>
</dbReference>
<dbReference type="PANTHER" id="PTHR44858:SF1">
    <property type="entry name" value="UDP-N-ACETYLGLUCOSAMINE--PEPTIDE N-ACETYLGLUCOSAMINYLTRANSFERASE SPINDLY-RELATED"/>
    <property type="match status" value="1"/>
</dbReference>
<gene>
    <name evidence="4" type="primary">pilW</name>
    <name evidence="4" type="ORF">D8I35_01405</name>
</gene>
<dbReference type="RefSeq" id="WP_122225936.1">
    <property type="nucleotide sequence ID" value="NZ_RDQO01000001.1"/>
</dbReference>
<keyword evidence="2 3" id="KW-0802">TPR repeat</keyword>
<keyword evidence="1" id="KW-0677">Repeat</keyword>
<sequence>MKQYRWWQWPDAVSGLSVLQRLVPAALALAGLMALAGCQTSYSTSTSQLPAGVSSSPSSPVSADVRKAAMTRLELAGNYLGIGRLDVAMEEVNNALALDPGLVDAYMVRGMVFAQRSDFASAEADYARVLRTRPNDPDVLHNYGWLQCQQNKYEAGNQYFERVLATPGYANSARTLMAKGLCLQAAGRNPEAIAALERAYRTEPGNPIVAYNLAYLLYHAGRVADAQVYLRRLNASELANAETLWLGIKAENALGNQLGVRELGSVLGHKFPQSKEYSLYERGAFYE</sequence>